<gene>
    <name evidence="3" type="ORF">OPDIPICF_04363</name>
</gene>
<organism evidence="3 4">
    <name type="scientific">BD1-7 clade bacterium</name>
    <dbReference type="NCBI Taxonomy" id="2029982"/>
    <lineage>
        <taxon>Bacteria</taxon>
        <taxon>Pseudomonadati</taxon>
        <taxon>Pseudomonadota</taxon>
        <taxon>Gammaproteobacteria</taxon>
        <taxon>Cellvibrionales</taxon>
        <taxon>Spongiibacteraceae</taxon>
        <taxon>BD1-7 clade</taxon>
    </lineage>
</organism>
<protein>
    <recommendedName>
        <fullName evidence="2">SGNH hydrolase-type esterase domain-containing protein</fullName>
    </recommendedName>
</protein>
<keyword evidence="4" id="KW-1185">Reference proteome</keyword>
<sequence>MLLDLISDKTRRIFSSFIIITCAILLGSLIAPAEANAGHSHAEPSAKQQRMLAYGDSNTWGWIPTSEGYPTQRYQAPAGWPNVMASILNQTTDTKVIIDGLVSRTVNLDAGQPVGDIPAAAFNGSKHLAATMAINAPLDWVIIMLGTNDLAPAYQRSPNDIAEAAFALAEMARRQNNSLYTTYSAPNVLVITPPPISNTDKTPLHGIFGGAQAPSEKLVAAFAKTAQQHPGIHLINAGDVIYADGIDGIHLSRASHQKLGKTIAAYIAQQSAK</sequence>
<dbReference type="PANTHER" id="PTHR30383:SF29">
    <property type="entry name" value="SGNH HYDROLASE-TYPE ESTERASE DOMAIN-CONTAINING PROTEIN"/>
    <property type="match status" value="1"/>
</dbReference>
<reference evidence="3 4" key="1">
    <citation type="submission" date="2019-11" db="EMBL/GenBank/DDBJ databases">
        <authorList>
            <person name="Holert J."/>
        </authorList>
    </citation>
    <scope>NUCLEOTIDE SEQUENCE [LARGE SCALE GENOMIC DNA]</scope>
    <source>
        <strain evidence="3">SB11_3</strain>
    </source>
</reference>
<dbReference type="GO" id="GO:0016788">
    <property type="term" value="F:hydrolase activity, acting on ester bonds"/>
    <property type="evidence" value="ECO:0007669"/>
    <property type="project" value="UniProtKB-ARBA"/>
</dbReference>
<dbReference type="Pfam" id="PF13472">
    <property type="entry name" value="Lipase_GDSL_2"/>
    <property type="match status" value="1"/>
</dbReference>
<dbReference type="AlphaFoldDB" id="A0A5S9PB33"/>
<keyword evidence="1" id="KW-0472">Membrane</keyword>
<accession>A0A5S9PB33</accession>
<dbReference type="EMBL" id="CACSIO010000006">
    <property type="protein sequence ID" value="CAA0100864.1"/>
    <property type="molecule type" value="Genomic_DNA"/>
</dbReference>
<dbReference type="OrthoDB" id="164654at2"/>
<feature type="domain" description="SGNH hydrolase-type esterase" evidence="2">
    <location>
        <begin position="53"/>
        <end position="257"/>
    </location>
</feature>
<dbReference type="InterPro" id="IPR013830">
    <property type="entry name" value="SGNH_hydro"/>
</dbReference>
<feature type="transmembrane region" description="Helical" evidence="1">
    <location>
        <begin position="12"/>
        <end position="31"/>
    </location>
</feature>
<proteinExistence type="predicted"/>
<evidence type="ECO:0000313" key="4">
    <source>
        <dbReference type="Proteomes" id="UP000441399"/>
    </source>
</evidence>
<dbReference type="InterPro" id="IPR036514">
    <property type="entry name" value="SGNH_hydro_sf"/>
</dbReference>
<dbReference type="SUPFAM" id="SSF52266">
    <property type="entry name" value="SGNH hydrolase"/>
    <property type="match status" value="1"/>
</dbReference>
<dbReference type="Proteomes" id="UP000441399">
    <property type="component" value="Unassembled WGS sequence"/>
</dbReference>
<keyword evidence="1" id="KW-0812">Transmembrane</keyword>
<evidence type="ECO:0000313" key="3">
    <source>
        <dbReference type="EMBL" id="CAA0100864.1"/>
    </source>
</evidence>
<keyword evidence="1" id="KW-1133">Transmembrane helix</keyword>
<dbReference type="PANTHER" id="PTHR30383">
    <property type="entry name" value="THIOESTERASE 1/PROTEASE 1/LYSOPHOSPHOLIPASE L1"/>
    <property type="match status" value="1"/>
</dbReference>
<evidence type="ECO:0000256" key="1">
    <source>
        <dbReference type="SAM" id="Phobius"/>
    </source>
</evidence>
<evidence type="ECO:0000259" key="2">
    <source>
        <dbReference type="Pfam" id="PF13472"/>
    </source>
</evidence>
<dbReference type="InterPro" id="IPR051532">
    <property type="entry name" value="Ester_Hydrolysis_Enzymes"/>
</dbReference>
<dbReference type="Gene3D" id="3.40.50.1110">
    <property type="entry name" value="SGNH hydrolase"/>
    <property type="match status" value="1"/>
</dbReference>
<name>A0A5S9PB33_9GAMM</name>